<organism evidence="2 3">
    <name type="scientific">Gulbenkiania indica</name>
    <dbReference type="NCBI Taxonomy" id="375574"/>
    <lineage>
        <taxon>Bacteria</taxon>
        <taxon>Pseudomonadati</taxon>
        <taxon>Pseudomonadota</taxon>
        <taxon>Betaproteobacteria</taxon>
        <taxon>Neisseriales</taxon>
        <taxon>Chromobacteriaceae</taxon>
        <taxon>Gulbenkiania</taxon>
    </lineage>
</organism>
<name>A0A0K6GYW4_9NEIS</name>
<dbReference type="InterPro" id="IPR011322">
    <property type="entry name" value="N-reg_PII-like_a/b"/>
</dbReference>
<dbReference type="InterPro" id="IPR015867">
    <property type="entry name" value="N-reg_PII/ATP_PRibTrfase_C"/>
</dbReference>
<evidence type="ECO:0000256" key="1">
    <source>
        <dbReference type="ARBA" id="ARBA00010169"/>
    </source>
</evidence>
<dbReference type="PANTHER" id="PTHR23419:SF8">
    <property type="entry name" value="FI09726P"/>
    <property type="match status" value="1"/>
</dbReference>
<dbReference type="Gene3D" id="3.30.70.120">
    <property type="match status" value="1"/>
</dbReference>
<dbReference type="EMBL" id="CYHA01000003">
    <property type="protein sequence ID" value="CUA83755.1"/>
    <property type="molecule type" value="Genomic_DNA"/>
</dbReference>
<dbReference type="GO" id="GO:0010038">
    <property type="term" value="P:response to metal ion"/>
    <property type="evidence" value="ECO:0007669"/>
    <property type="project" value="InterPro"/>
</dbReference>
<dbReference type="InterPro" id="IPR004323">
    <property type="entry name" value="Ion_tolerance_CutA"/>
</dbReference>
<accession>A0A0K6GYW4</accession>
<sequence length="110" mass="11899">MKGLMVVCNMPDADVASRIARQLVEEQLAACVNCLPPVASVYRWQGKVETATEVPLLIKTTEDAYPALETRLLALHPYDVPEIIALPVVAGLPAYLAWLESEVLKTPAAG</sequence>
<dbReference type="OrthoDB" id="37622at2"/>
<dbReference type="PANTHER" id="PTHR23419">
    <property type="entry name" value="DIVALENT CATION TOLERANCE CUTA-RELATED"/>
    <property type="match status" value="1"/>
</dbReference>
<comment type="similarity">
    <text evidence="1">Belongs to the CutA family.</text>
</comment>
<proteinExistence type="inferred from homology"/>
<evidence type="ECO:0000313" key="3">
    <source>
        <dbReference type="Proteomes" id="UP000243535"/>
    </source>
</evidence>
<dbReference type="Pfam" id="PF03091">
    <property type="entry name" value="CutA1"/>
    <property type="match status" value="1"/>
</dbReference>
<dbReference type="STRING" id="375574.GCA_001418035_01682"/>
<dbReference type="Proteomes" id="UP000243535">
    <property type="component" value="Unassembled WGS sequence"/>
</dbReference>
<dbReference type="AlphaFoldDB" id="A0A0K6GYW4"/>
<reference evidence="3" key="1">
    <citation type="submission" date="2015-08" db="EMBL/GenBank/DDBJ databases">
        <authorList>
            <person name="Varghese N."/>
        </authorList>
    </citation>
    <scope>NUCLEOTIDE SEQUENCE [LARGE SCALE GENOMIC DNA]</scope>
    <source>
        <strain evidence="3">DSM 17901</strain>
    </source>
</reference>
<dbReference type="SUPFAM" id="SSF54913">
    <property type="entry name" value="GlnB-like"/>
    <property type="match status" value="1"/>
</dbReference>
<dbReference type="GO" id="GO:0005507">
    <property type="term" value="F:copper ion binding"/>
    <property type="evidence" value="ECO:0007669"/>
    <property type="project" value="TreeGrafter"/>
</dbReference>
<keyword evidence="3" id="KW-1185">Reference proteome</keyword>
<evidence type="ECO:0000313" key="2">
    <source>
        <dbReference type="EMBL" id="CUA83755.1"/>
    </source>
</evidence>
<gene>
    <name evidence="2" type="ORF">Ga0061063_1890</name>
</gene>
<protein>
    <submittedName>
        <fullName evidence="2">Uncharacterized protein involved in tolerance to divalent cations</fullName>
    </submittedName>
</protein>